<dbReference type="GO" id="GO:0030735">
    <property type="term" value="F:carnosine N-methyltransferase activity"/>
    <property type="evidence" value="ECO:0007669"/>
    <property type="project" value="UniProtKB-EC"/>
</dbReference>
<dbReference type="EC" id="2.1.1.22" evidence="2"/>
<dbReference type="Proteomes" id="UP001375240">
    <property type="component" value="Unassembled WGS sequence"/>
</dbReference>
<keyword evidence="8" id="KW-1185">Reference proteome</keyword>
<evidence type="ECO:0000313" key="8">
    <source>
        <dbReference type="Proteomes" id="UP001375240"/>
    </source>
</evidence>
<accession>A0AAV9UZ68</accession>
<dbReference type="PANTHER" id="PTHR12303">
    <property type="entry name" value="CARNOSINE N-METHYLTRANSFERASE"/>
    <property type="match status" value="1"/>
</dbReference>
<keyword evidence="4" id="KW-0808">Transferase</keyword>
<gene>
    <name evidence="7" type="ORF">TWF696_004897</name>
</gene>
<name>A0AAV9UZ68_9PEZI</name>
<dbReference type="SMART" id="SM01296">
    <property type="entry name" value="N2227"/>
    <property type="match status" value="1"/>
</dbReference>
<evidence type="ECO:0000256" key="3">
    <source>
        <dbReference type="ARBA" id="ARBA00022603"/>
    </source>
</evidence>
<feature type="compositionally biased region" description="Polar residues" evidence="6">
    <location>
        <begin position="496"/>
        <end position="514"/>
    </location>
</feature>
<comment type="similarity">
    <text evidence="1">Belongs to the carnosine N-methyltransferase family.</text>
</comment>
<dbReference type="GO" id="GO:0032259">
    <property type="term" value="P:methylation"/>
    <property type="evidence" value="ECO:0007669"/>
    <property type="project" value="UniProtKB-KW"/>
</dbReference>
<evidence type="ECO:0000256" key="5">
    <source>
        <dbReference type="ARBA" id="ARBA00022691"/>
    </source>
</evidence>
<feature type="compositionally biased region" description="Basic and acidic residues" evidence="6">
    <location>
        <begin position="596"/>
        <end position="610"/>
    </location>
</feature>
<dbReference type="InterPro" id="IPR029063">
    <property type="entry name" value="SAM-dependent_MTases_sf"/>
</dbReference>
<keyword evidence="3" id="KW-0489">Methyltransferase</keyword>
<organism evidence="7 8">
    <name type="scientific">Orbilia brochopaga</name>
    <dbReference type="NCBI Taxonomy" id="3140254"/>
    <lineage>
        <taxon>Eukaryota</taxon>
        <taxon>Fungi</taxon>
        <taxon>Dikarya</taxon>
        <taxon>Ascomycota</taxon>
        <taxon>Pezizomycotina</taxon>
        <taxon>Orbiliomycetes</taxon>
        <taxon>Orbiliales</taxon>
        <taxon>Orbiliaceae</taxon>
        <taxon>Orbilia</taxon>
    </lineage>
</organism>
<reference evidence="7 8" key="1">
    <citation type="submission" date="2019-10" db="EMBL/GenBank/DDBJ databases">
        <authorList>
            <person name="Palmer J.M."/>
        </authorList>
    </citation>
    <scope>NUCLEOTIDE SEQUENCE [LARGE SCALE GENOMIC DNA]</scope>
    <source>
        <strain evidence="7 8">TWF696</strain>
    </source>
</reference>
<dbReference type="AlphaFoldDB" id="A0AAV9UZ68"/>
<evidence type="ECO:0000256" key="1">
    <source>
        <dbReference type="ARBA" id="ARBA00010086"/>
    </source>
</evidence>
<evidence type="ECO:0000256" key="4">
    <source>
        <dbReference type="ARBA" id="ARBA00022679"/>
    </source>
</evidence>
<dbReference type="EMBL" id="JAVHNQ010000003">
    <property type="protein sequence ID" value="KAK6352896.1"/>
    <property type="molecule type" value="Genomic_DNA"/>
</dbReference>
<proteinExistence type="inferred from homology"/>
<evidence type="ECO:0000256" key="2">
    <source>
        <dbReference type="ARBA" id="ARBA00012003"/>
    </source>
</evidence>
<protein>
    <recommendedName>
        <fullName evidence="2">carnosine N-methyltransferase</fullName>
        <ecNumber evidence="2">2.1.1.22</ecNumber>
    </recommendedName>
</protein>
<feature type="region of interest" description="Disordered" evidence="6">
    <location>
        <begin position="591"/>
        <end position="634"/>
    </location>
</feature>
<dbReference type="SUPFAM" id="SSF53335">
    <property type="entry name" value="S-adenosyl-L-methionine-dependent methyltransferases"/>
    <property type="match status" value="1"/>
</dbReference>
<evidence type="ECO:0000256" key="6">
    <source>
        <dbReference type="SAM" id="MobiDB-lite"/>
    </source>
</evidence>
<comment type="caution">
    <text evidence="7">The sequence shown here is derived from an EMBL/GenBank/DDBJ whole genome shotgun (WGS) entry which is preliminary data.</text>
</comment>
<dbReference type="InterPro" id="IPR012901">
    <property type="entry name" value="CARME"/>
</dbReference>
<dbReference type="Pfam" id="PF07942">
    <property type="entry name" value="CARME"/>
    <property type="match status" value="2"/>
</dbReference>
<dbReference type="PANTHER" id="PTHR12303:SF6">
    <property type="entry name" value="CARNOSINE N-METHYLTRANSFERASE"/>
    <property type="match status" value="1"/>
</dbReference>
<keyword evidence="5" id="KW-0949">S-adenosyl-L-methionine</keyword>
<feature type="region of interest" description="Disordered" evidence="6">
    <location>
        <begin position="1"/>
        <end position="29"/>
    </location>
</feature>
<evidence type="ECO:0000313" key="7">
    <source>
        <dbReference type="EMBL" id="KAK6352896.1"/>
    </source>
</evidence>
<feature type="region of interest" description="Disordered" evidence="6">
    <location>
        <begin position="475"/>
        <end position="519"/>
    </location>
</feature>
<sequence>MTPQSRAIKAKITPPTSHASTYDHESKNEDLEHPCGIAANLTAKHDAITPRYALRQTFTIYEDTRPGSTLPLLVPLSPKGTGRRELFTKMEQHGQHDHTYARGIHDPASNEDQEVLLATLGSFYLYRRAAHYTFTHRRRRNFYSLPPPQQQILQELGYRSTLDKVDECIAKNAAFAEAILKSGCDSFGIDVRSAEEWKGLADSTDLDKARSTMKQFLRDWSKEGAAERERCYGPILDAIDKYLGKVVPPCEVRILVPGAGLGRLPFEICKKGYATEGNEFSYHQLLASNFVLNNTTKIDEYTIHPFCLGFSHHRERDGQTRAITIPDVHPGTELFKVMEYQISDDAKALPPGVYRYRPSQYFSMSAGEFVDSYNTEEAKETYDCVATCFFIDTARNLLQYLETIRNVLVDGGLWINNGPLLWHWEGADATEKNEAGESKKDEVKSFEQVESHVEDAETPLVPPIIMPPRVLANTHPAASEHTHEHLLPSGFRDNHGTSTRSGAKSATGTATDTPSTDREHWRGSLEFSLDEVYQLIEMYGFRIIERGSTKTGYILDDKCMAKYIYESEFWVAVKTAEVADSVAASFTRSKVPPGRYQEKDGENEDKDKGKGKMPQYESEDSMHDGGVRLGNISV</sequence>